<dbReference type="Proteomes" id="UP000006304">
    <property type="component" value="Chromosome"/>
</dbReference>
<dbReference type="EMBL" id="CP003876">
    <property type="protein sequence ID" value="AFU01247.1"/>
    <property type="molecule type" value="Genomic_DNA"/>
</dbReference>
<dbReference type="PANTHER" id="PTHR43422:SF3">
    <property type="entry name" value="THIAMINE THIAZOLE SYNTHASE"/>
    <property type="match status" value="1"/>
</dbReference>
<protein>
    <recommendedName>
        <fullName evidence="3">FAD dependent oxidoreductase</fullName>
    </recommendedName>
</protein>
<dbReference type="STRING" id="1133849.O3I_016430"/>
<dbReference type="SUPFAM" id="SSF51905">
    <property type="entry name" value="FAD/NAD(P)-binding domain"/>
    <property type="match status" value="1"/>
</dbReference>
<dbReference type="InterPro" id="IPR036188">
    <property type="entry name" value="FAD/NAD-bd_sf"/>
</dbReference>
<gene>
    <name evidence="1" type="ORF">O3I_016430</name>
</gene>
<reference evidence="1 2" key="1">
    <citation type="journal article" date="2012" name="J. Bacteriol.">
        <title>Complete genome sequence of Nocardia brasiliensis HUJEG-1.</title>
        <authorList>
            <person name="Vera-Cabrera L."/>
            <person name="Ortiz-Lopez R."/>
            <person name="Elizondo-Gonzalez R."/>
            <person name="Perez-Maya A.A."/>
            <person name="Ocampo-Candiani J."/>
        </authorList>
    </citation>
    <scope>NUCLEOTIDE SEQUENCE [LARGE SCALE GENOMIC DNA]</scope>
    <source>
        <strain evidence="2">ATCC 700358</strain>
    </source>
</reference>
<accession>K0EUQ0</accession>
<dbReference type="AlphaFoldDB" id="K0EUQ0"/>
<dbReference type="Pfam" id="PF12831">
    <property type="entry name" value="FAD_oxidored"/>
    <property type="match status" value="1"/>
</dbReference>
<sequence>MRRVADDVLTVESMTQWQGDGRARAIVIGGGIAGLLAARVLAEHYAEVLVLDRDVEPGPGIRRRGVPQTFHLHQMLPRGEQVLERLLPGFLDDVLRLGAFPLADATLTWTNRYGTMATPSPEKGAFYSRGLVEQAIRDRVRAIANVRFGYEQQVVDLVAAGDGARITGVRCRAGGAPGASATLTADLVVDASGRSSKLPQWLSQLGYQAPPDETVSSGIGYSTRYYRVPRDRATVPALVVIENDYRAGNPAGGVLKRIEDDVWSACLSGIGGQYPPVDAAGFDAGLTELISPAMAEALCGAEPLTAPRGFRIPVCVRRHYEQMTRWPAGLLVLGDAMSTVDPIYGQGMTVAAIQAEALAEYLAEEHGPGGELDMLRRLQRSSYPAWWLSALEDLRWPGVEHRGGSAFARIPLLHKYFDLALERMTEQFAGDGTAFDPTFLTFFAMTGLIATPADVVHETMLKALLNGADTDAQRALRAELATYGDEIGTVLAEAVAFGAQH</sequence>
<keyword evidence="2" id="KW-1185">Reference proteome</keyword>
<proteinExistence type="predicted"/>
<name>K0EUQ0_NOCB7</name>
<dbReference type="KEGG" id="nbr:O3I_016430"/>
<evidence type="ECO:0000313" key="1">
    <source>
        <dbReference type="EMBL" id="AFU01247.1"/>
    </source>
</evidence>
<evidence type="ECO:0000313" key="2">
    <source>
        <dbReference type="Proteomes" id="UP000006304"/>
    </source>
</evidence>
<dbReference type="PRINTS" id="PR00420">
    <property type="entry name" value="RNGMNOXGNASE"/>
</dbReference>
<dbReference type="Gene3D" id="3.50.50.60">
    <property type="entry name" value="FAD/NAD(P)-binding domain"/>
    <property type="match status" value="1"/>
</dbReference>
<dbReference type="HOGENOM" id="CLU_028028_2_0_11"/>
<dbReference type="PANTHER" id="PTHR43422">
    <property type="entry name" value="THIAMINE THIAZOLE SYNTHASE"/>
    <property type="match status" value="1"/>
</dbReference>
<evidence type="ECO:0008006" key="3">
    <source>
        <dbReference type="Google" id="ProtNLM"/>
    </source>
</evidence>
<organism evidence="1 2">
    <name type="scientific">Nocardia brasiliensis (strain ATCC 700358 / HUJEG-1)</name>
    <dbReference type="NCBI Taxonomy" id="1133849"/>
    <lineage>
        <taxon>Bacteria</taxon>
        <taxon>Bacillati</taxon>
        <taxon>Actinomycetota</taxon>
        <taxon>Actinomycetes</taxon>
        <taxon>Mycobacteriales</taxon>
        <taxon>Nocardiaceae</taxon>
        <taxon>Nocardia</taxon>
    </lineage>
</organism>
<dbReference type="eggNOG" id="COG0654">
    <property type="taxonomic scope" value="Bacteria"/>
</dbReference>